<dbReference type="InterPro" id="IPR002509">
    <property type="entry name" value="NODB_dom"/>
</dbReference>
<keyword evidence="5" id="KW-1185">Reference proteome</keyword>
<feature type="signal peptide" evidence="2">
    <location>
        <begin position="1"/>
        <end position="33"/>
    </location>
</feature>
<dbReference type="RefSeq" id="WP_233394428.1">
    <property type="nucleotide sequence ID" value="NZ_JAJTWT010000011.1"/>
</dbReference>
<feature type="domain" description="NodB homology" evidence="3">
    <location>
        <begin position="95"/>
        <end position="271"/>
    </location>
</feature>
<proteinExistence type="predicted"/>
<dbReference type="Pfam" id="PF01522">
    <property type="entry name" value="Polysacc_deac_1"/>
    <property type="match status" value="1"/>
</dbReference>
<dbReference type="Gene3D" id="3.20.20.370">
    <property type="entry name" value="Glycoside hydrolase/deacetylase"/>
    <property type="match status" value="1"/>
</dbReference>
<organism evidence="4 5">
    <name type="scientific">Pelomonas caseinilytica</name>
    <dbReference type="NCBI Taxonomy" id="2906763"/>
    <lineage>
        <taxon>Bacteria</taxon>
        <taxon>Pseudomonadati</taxon>
        <taxon>Pseudomonadota</taxon>
        <taxon>Betaproteobacteria</taxon>
        <taxon>Burkholderiales</taxon>
        <taxon>Sphaerotilaceae</taxon>
        <taxon>Roseateles</taxon>
    </lineage>
</organism>
<dbReference type="PROSITE" id="PS51677">
    <property type="entry name" value="NODB"/>
    <property type="match status" value="1"/>
</dbReference>
<sequence length="271" mass="29892">MPDILRPPRRPALDHRRRALCAAALLAPLAARAMPSAVPILAYHRFAPTAVDSMTVRLELLDAQLSVLERLACHIVPLADWVAWRQGRLATLPERAVVLTADDGHRSQFEQLAPRLRERGWPVSLFIYPSAISNASYAMTWAQLTELAGQEGVAVQSHTLWHPNLLRERRSQTPEAFQRFALTQLRQSREVLQRRLARPVEHLAWPFGLSDAGLQALAAEVGYTAAVSLGNRSATAADSLFDLPRHLIVDSVSARQLESRLLAAFGTGAAS</sequence>
<dbReference type="PANTHER" id="PTHR34216:SF7">
    <property type="entry name" value="POLY-BETA-1,6-N-ACETYL-D-GLUCOSAMINE N-DEACETYLASE"/>
    <property type="match status" value="1"/>
</dbReference>
<keyword evidence="1 2" id="KW-0732">Signal</keyword>
<evidence type="ECO:0000256" key="1">
    <source>
        <dbReference type="ARBA" id="ARBA00022729"/>
    </source>
</evidence>
<comment type="caution">
    <text evidence="4">The sequence shown here is derived from an EMBL/GenBank/DDBJ whole genome shotgun (WGS) entry which is preliminary data.</text>
</comment>
<dbReference type="InterPro" id="IPR051398">
    <property type="entry name" value="Polysacch_Deacetylase"/>
</dbReference>
<evidence type="ECO:0000313" key="4">
    <source>
        <dbReference type="EMBL" id="MCE4539913.1"/>
    </source>
</evidence>
<evidence type="ECO:0000256" key="2">
    <source>
        <dbReference type="SAM" id="SignalP"/>
    </source>
</evidence>
<dbReference type="SUPFAM" id="SSF88713">
    <property type="entry name" value="Glycoside hydrolase/deacetylase"/>
    <property type="match status" value="1"/>
</dbReference>
<dbReference type="Proteomes" id="UP001201463">
    <property type="component" value="Unassembled WGS sequence"/>
</dbReference>
<reference evidence="4 5" key="1">
    <citation type="submission" date="2021-12" db="EMBL/GenBank/DDBJ databases">
        <title>Genome seq of p7.</title>
        <authorList>
            <person name="Seo T."/>
        </authorList>
    </citation>
    <scope>NUCLEOTIDE SEQUENCE [LARGE SCALE GENOMIC DNA]</scope>
    <source>
        <strain evidence="4 5">P7</strain>
    </source>
</reference>
<dbReference type="CDD" id="cd10918">
    <property type="entry name" value="CE4_NodB_like_5s_6s"/>
    <property type="match status" value="1"/>
</dbReference>
<accession>A0ABS8XLH4</accession>
<name>A0ABS8XLH4_9BURK</name>
<evidence type="ECO:0000313" key="5">
    <source>
        <dbReference type="Proteomes" id="UP001201463"/>
    </source>
</evidence>
<evidence type="ECO:0000259" key="3">
    <source>
        <dbReference type="PROSITE" id="PS51677"/>
    </source>
</evidence>
<dbReference type="InterPro" id="IPR011330">
    <property type="entry name" value="Glyco_hydro/deAcase_b/a-brl"/>
</dbReference>
<dbReference type="EMBL" id="JAJTWT010000011">
    <property type="protein sequence ID" value="MCE4539913.1"/>
    <property type="molecule type" value="Genomic_DNA"/>
</dbReference>
<protein>
    <submittedName>
        <fullName evidence="4">Polysaccharide deacetylase family protein</fullName>
    </submittedName>
</protein>
<feature type="chain" id="PRO_5047213856" evidence="2">
    <location>
        <begin position="34"/>
        <end position="271"/>
    </location>
</feature>
<dbReference type="PANTHER" id="PTHR34216">
    <property type="match status" value="1"/>
</dbReference>
<gene>
    <name evidence="4" type="ORF">LXT12_21925</name>
</gene>